<dbReference type="AlphaFoldDB" id="A0A7J6ATL7"/>
<keyword evidence="2" id="KW-1185">Reference proteome</keyword>
<proteinExistence type="predicted"/>
<sequence length="72" mass="8337">MVKTRCHKCPRHCLLQISPCDSRLRGHLYSSACVERVRSFWPRSRGSVLTAPPVVQRAAMCTEHWVENEDRT</sequence>
<accession>A0A7J6ATL7</accession>
<gene>
    <name evidence="1" type="ORF">AMELA_G00103810</name>
</gene>
<protein>
    <submittedName>
        <fullName evidence="1">Uncharacterized protein</fullName>
    </submittedName>
</protein>
<organism evidence="1 2">
    <name type="scientific">Ameiurus melas</name>
    <name type="common">Black bullhead</name>
    <name type="synonym">Silurus melas</name>
    <dbReference type="NCBI Taxonomy" id="219545"/>
    <lineage>
        <taxon>Eukaryota</taxon>
        <taxon>Metazoa</taxon>
        <taxon>Chordata</taxon>
        <taxon>Craniata</taxon>
        <taxon>Vertebrata</taxon>
        <taxon>Euteleostomi</taxon>
        <taxon>Actinopterygii</taxon>
        <taxon>Neopterygii</taxon>
        <taxon>Teleostei</taxon>
        <taxon>Ostariophysi</taxon>
        <taxon>Siluriformes</taxon>
        <taxon>Ictaluridae</taxon>
        <taxon>Ameiurus</taxon>
    </lineage>
</organism>
<dbReference type="EMBL" id="JAAGNN010000008">
    <property type="protein sequence ID" value="KAF4086243.1"/>
    <property type="molecule type" value="Genomic_DNA"/>
</dbReference>
<reference evidence="1 2" key="1">
    <citation type="submission" date="2020-02" db="EMBL/GenBank/DDBJ databases">
        <title>A chromosome-scale genome assembly of the black bullhead catfish (Ameiurus melas).</title>
        <authorList>
            <person name="Wen M."/>
            <person name="Zham M."/>
            <person name="Cabau C."/>
            <person name="Klopp C."/>
            <person name="Donnadieu C."/>
            <person name="Roques C."/>
            <person name="Bouchez O."/>
            <person name="Lampietro C."/>
            <person name="Jouanno E."/>
            <person name="Herpin A."/>
            <person name="Louis A."/>
            <person name="Berthelot C."/>
            <person name="Parey E."/>
            <person name="Roest-Crollius H."/>
            <person name="Braasch I."/>
            <person name="Postlethwait J."/>
            <person name="Robinson-Rechavi M."/>
            <person name="Echchiki A."/>
            <person name="Begum T."/>
            <person name="Montfort J."/>
            <person name="Schartl M."/>
            <person name="Bobe J."/>
            <person name="Guiguen Y."/>
        </authorList>
    </citation>
    <scope>NUCLEOTIDE SEQUENCE [LARGE SCALE GENOMIC DNA]</scope>
    <source>
        <strain evidence="1">M_S1</strain>
        <tissue evidence="1">Blood</tissue>
    </source>
</reference>
<dbReference type="Proteomes" id="UP000593565">
    <property type="component" value="Unassembled WGS sequence"/>
</dbReference>
<evidence type="ECO:0000313" key="2">
    <source>
        <dbReference type="Proteomes" id="UP000593565"/>
    </source>
</evidence>
<evidence type="ECO:0000313" key="1">
    <source>
        <dbReference type="EMBL" id="KAF4086243.1"/>
    </source>
</evidence>
<comment type="caution">
    <text evidence="1">The sequence shown here is derived from an EMBL/GenBank/DDBJ whole genome shotgun (WGS) entry which is preliminary data.</text>
</comment>
<name>A0A7J6ATL7_AMEME</name>